<dbReference type="GO" id="GO:0005524">
    <property type="term" value="F:ATP binding"/>
    <property type="evidence" value="ECO:0007669"/>
    <property type="project" value="InterPro"/>
</dbReference>
<feature type="domain" description="ABC transporter" evidence="2">
    <location>
        <begin position="18"/>
        <end position="56"/>
    </location>
</feature>
<evidence type="ECO:0000259" key="2">
    <source>
        <dbReference type="Pfam" id="PF00005"/>
    </source>
</evidence>
<dbReference type="SMART" id="SM00452">
    <property type="entry name" value="STI"/>
    <property type="match status" value="1"/>
</dbReference>
<gene>
    <name evidence="3" type="ORF">RJ640_029970</name>
</gene>
<dbReference type="CDD" id="cd23375">
    <property type="entry name" value="beta-trefoil_STI_VvMLP-like"/>
    <property type="match status" value="1"/>
</dbReference>
<dbReference type="PRINTS" id="PR00291">
    <property type="entry name" value="KUNITZINHBTR"/>
</dbReference>
<dbReference type="SUPFAM" id="SSF50386">
    <property type="entry name" value="STI-like"/>
    <property type="match status" value="1"/>
</dbReference>
<dbReference type="PANTHER" id="PTHR33107:SF5">
    <property type="entry name" value="KUNITZ TRYPSIN INHIBITOR 5"/>
    <property type="match status" value="1"/>
</dbReference>
<comment type="caution">
    <text evidence="3">The sequence shown here is derived from an EMBL/GenBank/DDBJ whole genome shotgun (WGS) entry which is preliminary data.</text>
</comment>
<evidence type="ECO:0000313" key="3">
    <source>
        <dbReference type="EMBL" id="KAK2983217.1"/>
    </source>
</evidence>
<organism evidence="3 4">
    <name type="scientific">Escallonia rubra</name>
    <dbReference type="NCBI Taxonomy" id="112253"/>
    <lineage>
        <taxon>Eukaryota</taxon>
        <taxon>Viridiplantae</taxon>
        <taxon>Streptophyta</taxon>
        <taxon>Embryophyta</taxon>
        <taxon>Tracheophyta</taxon>
        <taxon>Spermatophyta</taxon>
        <taxon>Magnoliopsida</taxon>
        <taxon>eudicotyledons</taxon>
        <taxon>Gunneridae</taxon>
        <taxon>Pentapetalae</taxon>
        <taxon>asterids</taxon>
        <taxon>campanulids</taxon>
        <taxon>Escalloniales</taxon>
        <taxon>Escalloniaceae</taxon>
        <taxon>Escallonia</taxon>
    </lineage>
</organism>
<dbReference type="Pfam" id="PF00197">
    <property type="entry name" value="Kunitz_legume"/>
    <property type="match status" value="1"/>
</dbReference>
<sequence>MLKKTKQPHGKETINKNGHAVVENGENWSVGQRQLFCLGRVLLKKSKILVLDEATSVDSATDGVLHHIISQECKDRTIVTIAHRIHTAIDSDLVLLLSKGRVAEYDKPTRLLERRVSFFSKLIKEYTVRSHSFNSFASPQCRARHHWKNLRTGVDYYILPVVRGRGGGLTLASTRNETCPLDVVQAQHEVDNGIPLVFAPVNTKKGVIRVSTDHNIKFSGATICVQSTVWRLDSYNGQYVVTTGGVEGNPGRETIDNWFKIEKYEDDYKLVFCPTVCNYCKVICKDVGILIQNGRRQLTLSDVPFKVMFKKA</sequence>
<dbReference type="InterPro" id="IPR003439">
    <property type="entry name" value="ABC_transporter-like_ATP-bd"/>
</dbReference>
<name>A0AA88R948_9ASTE</name>
<reference evidence="3" key="1">
    <citation type="submission" date="2022-12" db="EMBL/GenBank/DDBJ databases">
        <title>Draft genome assemblies for two species of Escallonia (Escalloniales).</title>
        <authorList>
            <person name="Chanderbali A."/>
            <person name="Dervinis C."/>
            <person name="Anghel I."/>
            <person name="Soltis D."/>
            <person name="Soltis P."/>
            <person name="Zapata F."/>
        </authorList>
    </citation>
    <scope>NUCLEOTIDE SEQUENCE</scope>
    <source>
        <strain evidence="3">UCBG92.1500</strain>
        <tissue evidence="3">Leaf</tissue>
    </source>
</reference>
<comment type="similarity">
    <text evidence="1">Belongs to the protease inhibitor I3 (leguminous Kunitz-type inhibitor) family.</text>
</comment>
<accession>A0AA88R948</accession>
<dbReference type="Proteomes" id="UP001187471">
    <property type="component" value="Unassembled WGS sequence"/>
</dbReference>
<proteinExistence type="inferred from homology"/>
<dbReference type="AlphaFoldDB" id="A0AA88R948"/>
<dbReference type="InterPro" id="IPR002160">
    <property type="entry name" value="Prot_inh_Kunz-lg"/>
</dbReference>
<dbReference type="Gene3D" id="2.80.10.50">
    <property type="match status" value="1"/>
</dbReference>
<dbReference type="InterPro" id="IPR011065">
    <property type="entry name" value="Kunitz_inhibitor_STI-like_sf"/>
</dbReference>
<dbReference type="PANTHER" id="PTHR33107">
    <property type="entry name" value="KUNITZ TRYPSIN INHIBITOR 2"/>
    <property type="match status" value="1"/>
</dbReference>
<dbReference type="EMBL" id="JAVXUO010001347">
    <property type="protein sequence ID" value="KAK2983217.1"/>
    <property type="molecule type" value="Genomic_DNA"/>
</dbReference>
<dbReference type="Gene3D" id="3.40.50.300">
    <property type="entry name" value="P-loop containing nucleotide triphosphate hydrolases"/>
    <property type="match status" value="1"/>
</dbReference>
<dbReference type="GO" id="GO:0016887">
    <property type="term" value="F:ATP hydrolysis activity"/>
    <property type="evidence" value="ECO:0007669"/>
    <property type="project" value="InterPro"/>
</dbReference>
<dbReference type="GO" id="GO:0004866">
    <property type="term" value="F:endopeptidase inhibitor activity"/>
    <property type="evidence" value="ECO:0007669"/>
    <property type="project" value="InterPro"/>
</dbReference>
<dbReference type="SUPFAM" id="SSF52540">
    <property type="entry name" value="P-loop containing nucleoside triphosphate hydrolases"/>
    <property type="match status" value="1"/>
</dbReference>
<dbReference type="Pfam" id="PF00005">
    <property type="entry name" value="ABC_tran"/>
    <property type="match status" value="1"/>
</dbReference>
<evidence type="ECO:0000256" key="1">
    <source>
        <dbReference type="ARBA" id="ARBA00005440"/>
    </source>
</evidence>
<evidence type="ECO:0000313" key="4">
    <source>
        <dbReference type="Proteomes" id="UP001187471"/>
    </source>
</evidence>
<keyword evidence="4" id="KW-1185">Reference proteome</keyword>
<dbReference type="InterPro" id="IPR027417">
    <property type="entry name" value="P-loop_NTPase"/>
</dbReference>
<protein>
    <recommendedName>
        <fullName evidence="2">ABC transporter domain-containing protein</fullName>
    </recommendedName>
</protein>